<evidence type="ECO:0000313" key="3">
    <source>
        <dbReference type="EMBL" id="MDR4126435.1"/>
    </source>
</evidence>
<dbReference type="EMBL" id="JAUZQE010000025">
    <property type="protein sequence ID" value="MDR4126435.1"/>
    <property type="molecule type" value="Genomic_DNA"/>
</dbReference>
<dbReference type="Proteomes" id="UP001232156">
    <property type="component" value="Unassembled WGS sequence"/>
</dbReference>
<organism evidence="3 4">
    <name type="scientific">Yanghanlia caeni</name>
    <dbReference type="NCBI Taxonomy" id="3064283"/>
    <lineage>
        <taxon>Bacteria</taxon>
        <taxon>Pseudomonadati</taxon>
        <taxon>Pseudomonadota</taxon>
        <taxon>Betaproteobacteria</taxon>
        <taxon>Burkholderiales</taxon>
        <taxon>Alcaligenaceae</taxon>
        <taxon>Yanghanlia</taxon>
    </lineage>
</organism>
<name>A0ABU1D7S7_9BURK</name>
<feature type="compositionally biased region" description="Low complexity" evidence="1">
    <location>
        <begin position="445"/>
        <end position="457"/>
    </location>
</feature>
<sequence>MRKIAKAVPRLWRAFSMVVKRVQGGVMEAGAAMRYGALRGAAAFAAVSGAAAIHALAGDAAVAAPVPVVIATPADAAAFDEPAPFVFDGAPLQVHHSFATDREVVLAKRAEITVGPDTLFTLNGTISSQAAPLATPVEKLGAGTLALHGDNQYMSNTILREGVLLLGGAAAAGAAPYTLEQQRGTVLQLAPGAHVVNHIQVLPPRPGDTPLPGLENEAQWRVESGMATLGNNVSVIVPVAKTGEGSLRITHLVQSQSTFRVGEGALVVEGMVAGPVDIEGGARLEGTGAVRGMRVHAGGMLAPGGRHTAATFTSMGNVVFDPGSEFHVNAYPDGSADMLEVHGVAQLDGRVWAEAGAGEWAPEQRYPILSASDGLADTEFESAQTNLAFLKPALEYDANSVYLLLSRNDLSVGDVGDTPDDQEVGEVIDPAPGGAEPGDGPGDPVGPADPAGPGDPIEPGDPRGSSDPEEPGKPKKPKKPKVPREPSVPEEPAVPDPQTPDTPSDSGAESDDDARLVEASDPNPDPPDEPARPHPLRDALLAMTRDEARSALRQLSGSWHASVRSFVLEDSRHVRDAISASGAALASGAIPVSDQPRAWAHTYAATGRRNASDGVAGDRHDSHGVVMGLDAPFGRNWRLGGVLAAQQATLRREAGQARAGIDSAYAGLVAHGRLNSWRVTLGLLRAWHRIDSHRRVSAGPLNDLLGATHTGRSLQAMFELAPALRAAGPYLRHAWVRLRVPAFQESGGAAAHEVQAWAGSMHATTLGWRVRHAFQLGGRPLELEADAGWRHVWGSAGVESTQRFAAYPAAGANAAARGASISAGTGLATRRFTSQGVPLTRNAAVLSLGLNAEPARDMQVSLRYSGLYGSGTRSHAAWAALRWAF</sequence>
<dbReference type="PROSITE" id="PS51208">
    <property type="entry name" value="AUTOTRANSPORTER"/>
    <property type="match status" value="1"/>
</dbReference>
<feature type="compositionally biased region" description="Basic and acidic residues" evidence="1">
    <location>
        <begin position="460"/>
        <end position="473"/>
    </location>
</feature>
<reference evidence="3 4" key="1">
    <citation type="submission" date="2023-08" db="EMBL/GenBank/DDBJ databases">
        <title>Alcaligenaceae gen. nov., a novel taxon isolated from the sludge of Yixing Pesticide Factory.</title>
        <authorList>
            <person name="Ruan L."/>
        </authorList>
    </citation>
    <scope>NUCLEOTIDE SEQUENCE [LARGE SCALE GENOMIC DNA]</scope>
    <source>
        <strain evidence="3 4">LG-2</strain>
    </source>
</reference>
<gene>
    <name evidence="3" type="ORF">Q8947_10640</name>
</gene>
<dbReference type="SUPFAM" id="SSF51126">
    <property type="entry name" value="Pectin lyase-like"/>
    <property type="match status" value="1"/>
</dbReference>
<comment type="caution">
    <text evidence="3">The sequence shown here is derived from an EMBL/GenBank/DDBJ whole genome shotgun (WGS) entry which is preliminary data.</text>
</comment>
<protein>
    <submittedName>
        <fullName evidence="3">Autotransporter outer membrane beta-barrel domain-containing protein</fullName>
    </submittedName>
</protein>
<feature type="domain" description="Autotransporter" evidence="2">
    <location>
        <begin position="591"/>
        <end position="885"/>
    </location>
</feature>
<dbReference type="InterPro" id="IPR036709">
    <property type="entry name" value="Autotransporte_beta_dom_sf"/>
</dbReference>
<dbReference type="InterPro" id="IPR005546">
    <property type="entry name" value="Autotransporte_beta"/>
</dbReference>
<proteinExistence type="predicted"/>
<dbReference type="Pfam" id="PF03797">
    <property type="entry name" value="Autotransporter"/>
    <property type="match status" value="1"/>
</dbReference>
<evidence type="ECO:0000313" key="4">
    <source>
        <dbReference type="Proteomes" id="UP001232156"/>
    </source>
</evidence>
<keyword evidence="4" id="KW-1185">Reference proteome</keyword>
<dbReference type="SMART" id="SM00869">
    <property type="entry name" value="Autotransporter"/>
    <property type="match status" value="1"/>
</dbReference>
<evidence type="ECO:0000256" key="1">
    <source>
        <dbReference type="SAM" id="MobiDB-lite"/>
    </source>
</evidence>
<feature type="compositionally biased region" description="Acidic residues" evidence="1">
    <location>
        <begin position="417"/>
        <end position="426"/>
    </location>
</feature>
<dbReference type="InterPro" id="IPR011050">
    <property type="entry name" value="Pectin_lyase_fold/virulence"/>
</dbReference>
<dbReference type="RefSeq" id="WP_347287247.1">
    <property type="nucleotide sequence ID" value="NZ_JAUZQE010000025.1"/>
</dbReference>
<evidence type="ECO:0000259" key="2">
    <source>
        <dbReference type="PROSITE" id="PS51208"/>
    </source>
</evidence>
<dbReference type="NCBIfam" id="TIGR01414">
    <property type="entry name" value="autotrans_barl"/>
    <property type="match status" value="1"/>
</dbReference>
<feature type="region of interest" description="Disordered" evidence="1">
    <location>
        <begin position="414"/>
        <end position="535"/>
    </location>
</feature>
<dbReference type="SUPFAM" id="SSF103515">
    <property type="entry name" value="Autotransporter"/>
    <property type="match status" value="1"/>
</dbReference>
<dbReference type="Gene3D" id="2.40.128.130">
    <property type="entry name" value="Autotransporter beta-domain"/>
    <property type="match status" value="1"/>
</dbReference>
<dbReference type="InterPro" id="IPR006315">
    <property type="entry name" value="OM_autotransptr_brl_dom"/>
</dbReference>
<accession>A0ABU1D7S7</accession>